<accession>A0A0F9HI42</accession>
<organism evidence="8">
    <name type="scientific">marine sediment metagenome</name>
    <dbReference type="NCBI Taxonomy" id="412755"/>
    <lineage>
        <taxon>unclassified sequences</taxon>
        <taxon>metagenomes</taxon>
        <taxon>ecological metagenomes</taxon>
    </lineage>
</organism>
<dbReference type="CDD" id="cd01335">
    <property type="entry name" value="Radical_SAM"/>
    <property type="match status" value="1"/>
</dbReference>
<comment type="cofactor">
    <cofactor evidence="1">
        <name>[4Fe-4S] cluster</name>
        <dbReference type="ChEBI" id="CHEBI:49883"/>
    </cofactor>
</comment>
<dbReference type="SUPFAM" id="SSF52242">
    <property type="entry name" value="Cobalamin (vitamin B12)-binding domain"/>
    <property type="match status" value="1"/>
</dbReference>
<dbReference type="Gene3D" id="3.80.30.20">
    <property type="entry name" value="tm_1862 like domain"/>
    <property type="match status" value="1"/>
</dbReference>
<dbReference type="SFLD" id="SFLDS00029">
    <property type="entry name" value="Radical_SAM"/>
    <property type="match status" value="1"/>
</dbReference>
<dbReference type="GO" id="GO:0051539">
    <property type="term" value="F:4 iron, 4 sulfur cluster binding"/>
    <property type="evidence" value="ECO:0007669"/>
    <property type="project" value="UniProtKB-KW"/>
</dbReference>
<dbReference type="Pfam" id="PF04055">
    <property type="entry name" value="Radical_SAM"/>
    <property type="match status" value="1"/>
</dbReference>
<dbReference type="InterPro" id="IPR036724">
    <property type="entry name" value="Cobalamin-bd_sf"/>
</dbReference>
<dbReference type="EMBL" id="LAZR01014994">
    <property type="protein sequence ID" value="KKM15081.1"/>
    <property type="molecule type" value="Genomic_DNA"/>
</dbReference>
<protein>
    <submittedName>
        <fullName evidence="8">Uncharacterized protein</fullName>
    </submittedName>
</protein>
<dbReference type="PANTHER" id="PTHR43409">
    <property type="entry name" value="ANAEROBIC MAGNESIUM-PROTOPORPHYRIN IX MONOMETHYL ESTER CYCLASE-RELATED"/>
    <property type="match status" value="1"/>
</dbReference>
<dbReference type="InterPro" id="IPR051198">
    <property type="entry name" value="BchE-like"/>
</dbReference>
<evidence type="ECO:0000259" key="6">
    <source>
        <dbReference type="PROSITE" id="PS51332"/>
    </source>
</evidence>
<keyword evidence="4" id="KW-0408">Iron</keyword>
<evidence type="ECO:0000256" key="3">
    <source>
        <dbReference type="ARBA" id="ARBA00022723"/>
    </source>
</evidence>
<dbReference type="InterPro" id="IPR034466">
    <property type="entry name" value="Methyltransferase_Class_B"/>
</dbReference>
<keyword evidence="5" id="KW-0411">Iron-sulfur</keyword>
<dbReference type="InterPro" id="IPR007197">
    <property type="entry name" value="rSAM"/>
</dbReference>
<dbReference type="CDD" id="cd02068">
    <property type="entry name" value="radical_SAM_B12_BD"/>
    <property type="match status" value="1"/>
</dbReference>
<sequence length="478" mass="55255">MRILFAYTDINIKGGELNCNHGIATLSAILKQAGHQINLVYLYGKYDPQILTQQIASFRPDLLAFSSMSAQFRYVKRLLQDLDQKHRRGLLTICGGVHPTSVPECLEETDGLDAICIGEGEHALLEFVEALEQGRDHSTVKGFWVKDNGKIHKNPSRDFITDLDSIPFGDLEIFDYQKIINSNYGRARFFVTRGCPYNCYYCCNHVFRGSQSGKYVRFRSIENVIREMETVLSKYSVKVIFVEDDTFTMKEDFVYEFCDQYKKRIKLPLMMHTRAETVTLDMFKKLKDAGCYRVAIGVESGNSFIRNKVLNRKMSNEQIIKAFKIAKEVGMVTKSFNIVGFPFETETHFKNTIKLNQEINPDLLVINTFDPYPGTKLYEVCKEKRFLTNLDESDRFIPRTDTVLNMPQFSRERILKCYRNFAFNVYKKHSLPKAILYRIYYSRYGEDLIKLLSPIKDYLFSFVEGKKSKGAATACRAV</sequence>
<dbReference type="GO" id="GO:0003824">
    <property type="term" value="F:catalytic activity"/>
    <property type="evidence" value="ECO:0007669"/>
    <property type="project" value="InterPro"/>
</dbReference>
<dbReference type="GO" id="GO:0046872">
    <property type="term" value="F:metal ion binding"/>
    <property type="evidence" value="ECO:0007669"/>
    <property type="project" value="UniProtKB-KW"/>
</dbReference>
<dbReference type="Gene3D" id="3.40.50.280">
    <property type="entry name" value="Cobalamin-binding domain"/>
    <property type="match status" value="1"/>
</dbReference>
<proteinExistence type="predicted"/>
<dbReference type="InterPro" id="IPR058240">
    <property type="entry name" value="rSAM_sf"/>
</dbReference>
<dbReference type="InterPro" id="IPR006158">
    <property type="entry name" value="Cobalamin-bd"/>
</dbReference>
<keyword evidence="3" id="KW-0479">Metal-binding</keyword>
<dbReference type="GO" id="GO:0031419">
    <property type="term" value="F:cobalamin binding"/>
    <property type="evidence" value="ECO:0007669"/>
    <property type="project" value="InterPro"/>
</dbReference>
<dbReference type="SMART" id="SM00729">
    <property type="entry name" value="Elp3"/>
    <property type="match status" value="1"/>
</dbReference>
<feature type="domain" description="Radical SAM core" evidence="7">
    <location>
        <begin position="181"/>
        <end position="416"/>
    </location>
</feature>
<keyword evidence="2" id="KW-0949">S-adenosyl-L-methionine</keyword>
<evidence type="ECO:0000256" key="2">
    <source>
        <dbReference type="ARBA" id="ARBA00022691"/>
    </source>
</evidence>
<evidence type="ECO:0000313" key="8">
    <source>
        <dbReference type="EMBL" id="KKM15081.1"/>
    </source>
</evidence>
<dbReference type="PROSITE" id="PS51332">
    <property type="entry name" value="B12_BINDING"/>
    <property type="match status" value="1"/>
</dbReference>
<evidence type="ECO:0000256" key="1">
    <source>
        <dbReference type="ARBA" id="ARBA00001966"/>
    </source>
</evidence>
<dbReference type="AlphaFoldDB" id="A0A0F9HI42"/>
<dbReference type="SFLD" id="SFLDG01123">
    <property type="entry name" value="methyltransferase_(Class_B)"/>
    <property type="match status" value="1"/>
</dbReference>
<dbReference type="Pfam" id="PF02310">
    <property type="entry name" value="B12-binding"/>
    <property type="match status" value="1"/>
</dbReference>
<dbReference type="InterPro" id="IPR006638">
    <property type="entry name" value="Elp3/MiaA/NifB-like_rSAM"/>
</dbReference>
<dbReference type="PROSITE" id="PS51918">
    <property type="entry name" value="RADICAL_SAM"/>
    <property type="match status" value="1"/>
</dbReference>
<dbReference type="SUPFAM" id="SSF102114">
    <property type="entry name" value="Radical SAM enzymes"/>
    <property type="match status" value="1"/>
</dbReference>
<evidence type="ECO:0000256" key="4">
    <source>
        <dbReference type="ARBA" id="ARBA00023004"/>
    </source>
</evidence>
<name>A0A0F9HI42_9ZZZZ</name>
<evidence type="ECO:0000259" key="7">
    <source>
        <dbReference type="PROSITE" id="PS51918"/>
    </source>
</evidence>
<dbReference type="SFLD" id="SFLDG01082">
    <property type="entry name" value="B12-binding_domain_containing"/>
    <property type="match status" value="1"/>
</dbReference>
<reference evidence="8" key="1">
    <citation type="journal article" date="2015" name="Nature">
        <title>Complex archaea that bridge the gap between prokaryotes and eukaryotes.</title>
        <authorList>
            <person name="Spang A."/>
            <person name="Saw J.H."/>
            <person name="Jorgensen S.L."/>
            <person name="Zaremba-Niedzwiedzka K."/>
            <person name="Martijn J."/>
            <person name="Lind A.E."/>
            <person name="van Eijk R."/>
            <person name="Schleper C."/>
            <person name="Guy L."/>
            <person name="Ettema T.J."/>
        </authorList>
    </citation>
    <scope>NUCLEOTIDE SEQUENCE</scope>
</reference>
<comment type="caution">
    <text evidence="8">The sequence shown here is derived from an EMBL/GenBank/DDBJ whole genome shotgun (WGS) entry which is preliminary data.</text>
</comment>
<gene>
    <name evidence="8" type="ORF">LCGC14_1699660</name>
</gene>
<feature type="domain" description="B12-binding" evidence="6">
    <location>
        <begin position="1"/>
        <end position="138"/>
    </location>
</feature>
<dbReference type="InterPro" id="IPR023404">
    <property type="entry name" value="rSAM_horseshoe"/>
</dbReference>
<evidence type="ECO:0000256" key="5">
    <source>
        <dbReference type="ARBA" id="ARBA00023014"/>
    </source>
</evidence>